<dbReference type="InterPro" id="IPR016167">
    <property type="entry name" value="FAD-bd_PCMH_sub1"/>
</dbReference>
<accession>A0ABS5K327</accession>
<comment type="cofactor">
    <cofactor evidence="1">
        <name>FAD</name>
        <dbReference type="ChEBI" id="CHEBI:57692"/>
    </cofactor>
</comment>
<feature type="domain" description="FAD-binding PCMH-type" evidence="6">
    <location>
        <begin position="47"/>
        <end position="218"/>
    </location>
</feature>
<keyword evidence="3" id="KW-0285">Flavoprotein</keyword>
<dbReference type="InterPro" id="IPR036318">
    <property type="entry name" value="FAD-bd_PCMH-like_sf"/>
</dbReference>
<sequence length="474" mass="51567">MDVVLSTEGRVSLDQKLIDDFNTSLGGQLLTGSDADYNEVRQLWNGMHDKKPALIARCTGVADVIASVKFAREHNLLVSVRGGGHNVAGSASNDGGLMIDLSLMKGIKVNPEEQTVHAQGGVTWGELDRETQAFGLVAPGGVVSTTGIAGLTLGGGLGWLRKKHGLSIDNLLSIDLVTAKGEFVTASENRNADLFWAVKGGGGNFGIVTSFEYKLHLVGPMVALCLPFYPAEEANKILPVWKAFVETSPDEVSSTAMFWTIPSVPDFPEEVHGRRVLILSAVHCGNPDVGVNILKPLREISTPLVDLSTPIPWVMLQGMFDPFFPKAQQLYYFKSKYLNNLDEKTIEAIVPKAIAPPQPMILVAIWHIGGAMSRISDEQTAFTGRKSNYLFSVDAIWTGAENNDQVIAYAREYLNDMEEFSPGGLYVNFAGLGEEGESLVKAAYGKNYKKLSAVKSKYDPDNFFHMNQNIKPEG</sequence>
<dbReference type="PROSITE" id="PS51387">
    <property type="entry name" value="FAD_PCMH"/>
    <property type="match status" value="1"/>
</dbReference>
<protein>
    <submittedName>
        <fullName evidence="7">FAD-binding oxidoreductase</fullName>
    </submittedName>
</protein>
<dbReference type="PANTHER" id="PTHR42973">
    <property type="entry name" value="BINDING OXIDOREDUCTASE, PUTATIVE (AFU_ORTHOLOGUE AFUA_1G17690)-RELATED"/>
    <property type="match status" value="1"/>
</dbReference>
<dbReference type="Gene3D" id="3.30.465.10">
    <property type="match status" value="1"/>
</dbReference>
<dbReference type="SUPFAM" id="SSF56176">
    <property type="entry name" value="FAD-binding/transporter-associated domain-like"/>
    <property type="match status" value="1"/>
</dbReference>
<dbReference type="InterPro" id="IPR006093">
    <property type="entry name" value="Oxy_OxRdtase_FAD_BS"/>
</dbReference>
<dbReference type="PANTHER" id="PTHR42973:SF39">
    <property type="entry name" value="FAD-BINDING PCMH-TYPE DOMAIN-CONTAINING PROTEIN"/>
    <property type="match status" value="1"/>
</dbReference>
<evidence type="ECO:0000313" key="8">
    <source>
        <dbReference type="Proteomes" id="UP000708576"/>
    </source>
</evidence>
<comment type="caution">
    <text evidence="7">The sequence shown here is derived from an EMBL/GenBank/DDBJ whole genome shotgun (WGS) entry which is preliminary data.</text>
</comment>
<dbReference type="Gene3D" id="3.30.43.10">
    <property type="entry name" value="Uridine Diphospho-n-acetylenolpyruvylglucosamine Reductase, domain 2"/>
    <property type="match status" value="1"/>
</dbReference>
<dbReference type="Gene3D" id="3.40.462.20">
    <property type="match status" value="1"/>
</dbReference>
<comment type="similarity">
    <text evidence="2">Belongs to the oxygen-dependent FAD-linked oxidoreductase family.</text>
</comment>
<dbReference type="InterPro" id="IPR016166">
    <property type="entry name" value="FAD-bd_PCMH"/>
</dbReference>
<evidence type="ECO:0000256" key="5">
    <source>
        <dbReference type="ARBA" id="ARBA00023002"/>
    </source>
</evidence>
<dbReference type="InterPro" id="IPR050416">
    <property type="entry name" value="FAD-linked_Oxidoreductase"/>
</dbReference>
<organism evidence="7 8">
    <name type="scientific">Carboxylicivirga linearis</name>
    <dbReference type="NCBI Taxonomy" id="1628157"/>
    <lineage>
        <taxon>Bacteria</taxon>
        <taxon>Pseudomonadati</taxon>
        <taxon>Bacteroidota</taxon>
        <taxon>Bacteroidia</taxon>
        <taxon>Marinilabiliales</taxon>
        <taxon>Marinilabiliaceae</taxon>
        <taxon>Carboxylicivirga</taxon>
    </lineage>
</organism>
<dbReference type="RefSeq" id="WP_212219570.1">
    <property type="nucleotide sequence ID" value="NZ_JAGUCO010000031.1"/>
</dbReference>
<dbReference type="Pfam" id="PF01565">
    <property type="entry name" value="FAD_binding_4"/>
    <property type="match status" value="1"/>
</dbReference>
<dbReference type="InterPro" id="IPR016169">
    <property type="entry name" value="FAD-bd_PCMH_sub2"/>
</dbReference>
<evidence type="ECO:0000256" key="4">
    <source>
        <dbReference type="ARBA" id="ARBA00022827"/>
    </source>
</evidence>
<reference evidence="7 8" key="1">
    <citation type="journal article" date="2015" name="Int. J. Syst. Evol. Microbiol.">
        <title>Carboxylicivirga linearis sp. nov., isolated from a sea cucumber culture pond.</title>
        <authorList>
            <person name="Wang F.Q."/>
            <person name="Zhou Y.X."/>
            <person name="Lin X.Z."/>
            <person name="Chen G.J."/>
            <person name="Du Z.J."/>
        </authorList>
    </citation>
    <scope>NUCLEOTIDE SEQUENCE [LARGE SCALE GENOMIC DNA]</scope>
    <source>
        <strain evidence="7 8">FB218</strain>
    </source>
</reference>
<dbReference type="Pfam" id="PF08031">
    <property type="entry name" value="BBE"/>
    <property type="match status" value="1"/>
</dbReference>
<evidence type="ECO:0000256" key="1">
    <source>
        <dbReference type="ARBA" id="ARBA00001974"/>
    </source>
</evidence>
<name>A0ABS5K327_9BACT</name>
<dbReference type="InterPro" id="IPR006094">
    <property type="entry name" value="Oxid_FAD_bind_N"/>
</dbReference>
<keyword evidence="8" id="KW-1185">Reference proteome</keyword>
<keyword evidence="4" id="KW-0274">FAD</keyword>
<evidence type="ECO:0000256" key="3">
    <source>
        <dbReference type="ARBA" id="ARBA00022630"/>
    </source>
</evidence>
<dbReference type="EMBL" id="JAGUCO010000031">
    <property type="protein sequence ID" value="MBS2100871.1"/>
    <property type="molecule type" value="Genomic_DNA"/>
</dbReference>
<evidence type="ECO:0000313" key="7">
    <source>
        <dbReference type="EMBL" id="MBS2100871.1"/>
    </source>
</evidence>
<evidence type="ECO:0000256" key="2">
    <source>
        <dbReference type="ARBA" id="ARBA00005466"/>
    </source>
</evidence>
<proteinExistence type="inferred from homology"/>
<dbReference type="PROSITE" id="PS00862">
    <property type="entry name" value="OX2_COVAL_FAD"/>
    <property type="match status" value="1"/>
</dbReference>
<keyword evidence="5" id="KW-0560">Oxidoreductase</keyword>
<dbReference type="InterPro" id="IPR012951">
    <property type="entry name" value="BBE"/>
</dbReference>
<gene>
    <name evidence="7" type="ORF">KEM10_21470</name>
</gene>
<evidence type="ECO:0000259" key="6">
    <source>
        <dbReference type="PROSITE" id="PS51387"/>
    </source>
</evidence>
<dbReference type="Proteomes" id="UP000708576">
    <property type="component" value="Unassembled WGS sequence"/>
</dbReference>